<keyword evidence="5" id="KW-1185">Reference proteome</keyword>
<dbReference type="Proteomes" id="UP000636949">
    <property type="component" value="Unassembled WGS sequence"/>
</dbReference>
<feature type="domain" description="Transposase TnpC homeodomain" evidence="3">
    <location>
        <begin position="36"/>
        <end position="108"/>
    </location>
</feature>
<name>A0A8J2Z6F7_9GAMM</name>
<comment type="caution">
    <text evidence="4">The sequence shown here is derived from an EMBL/GenBank/DDBJ whole genome shotgun (WGS) entry which is preliminary data.</text>
</comment>
<dbReference type="PANTHER" id="PTHR33678">
    <property type="entry name" value="BLL1576 PROTEIN"/>
    <property type="match status" value="1"/>
</dbReference>
<feature type="domain" description="Transposase IS66 central" evidence="1">
    <location>
        <begin position="175"/>
        <end position="460"/>
    </location>
</feature>
<reference evidence="4" key="1">
    <citation type="journal article" date="2014" name="Int. J. Syst. Evol. Microbiol.">
        <title>Complete genome sequence of Corynebacterium casei LMG S-19264T (=DSM 44701T), isolated from a smear-ripened cheese.</title>
        <authorList>
            <consortium name="US DOE Joint Genome Institute (JGI-PGF)"/>
            <person name="Walter F."/>
            <person name="Albersmeier A."/>
            <person name="Kalinowski J."/>
            <person name="Ruckert C."/>
        </authorList>
    </citation>
    <scope>NUCLEOTIDE SEQUENCE</scope>
    <source>
        <strain evidence="4">CGMCC 1.15758</strain>
    </source>
</reference>
<evidence type="ECO:0000259" key="3">
    <source>
        <dbReference type="Pfam" id="PF13007"/>
    </source>
</evidence>
<organism evidence="4 5">
    <name type="scientific">Cysteiniphilum litorale</name>
    <dbReference type="NCBI Taxonomy" id="2056700"/>
    <lineage>
        <taxon>Bacteria</taxon>
        <taxon>Pseudomonadati</taxon>
        <taxon>Pseudomonadota</taxon>
        <taxon>Gammaproteobacteria</taxon>
        <taxon>Thiotrichales</taxon>
        <taxon>Fastidiosibacteraceae</taxon>
        <taxon>Cysteiniphilum</taxon>
    </lineage>
</organism>
<feature type="domain" description="Transposase IS66 zinc-finger binding" evidence="2">
    <location>
        <begin position="128"/>
        <end position="154"/>
    </location>
</feature>
<dbReference type="Pfam" id="PF13007">
    <property type="entry name" value="LZ_Tnp_IS66"/>
    <property type="match status" value="1"/>
</dbReference>
<dbReference type="Pfam" id="PF03050">
    <property type="entry name" value="DDE_Tnp_IS66"/>
    <property type="match status" value="1"/>
</dbReference>
<dbReference type="Pfam" id="PF13005">
    <property type="entry name" value="zf-IS66"/>
    <property type="match status" value="1"/>
</dbReference>
<evidence type="ECO:0000259" key="2">
    <source>
        <dbReference type="Pfam" id="PF13005"/>
    </source>
</evidence>
<evidence type="ECO:0000313" key="5">
    <source>
        <dbReference type="Proteomes" id="UP000636949"/>
    </source>
</evidence>
<dbReference type="EMBL" id="BMJS01000033">
    <property type="protein sequence ID" value="GGG04923.1"/>
    <property type="molecule type" value="Genomic_DNA"/>
</dbReference>
<dbReference type="PANTHER" id="PTHR33678:SF1">
    <property type="entry name" value="BLL1576 PROTEIN"/>
    <property type="match status" value="1"/>
</dbReference>
<proteinExistence type="predicted"/>
<dbReference type="NCBIfam" id="NF033517">
    <property type="entry name" value="transpos_IS66"/>
    <property type="match status" value="1"/>
</dbReference>
<dbReference type="RefSeq" id="WP_150468925.1">
    <property type="nucleotide sequence ID" value="NZ_BMJS01000033.1"/>
</dbReference>
<evidence type="ECO:0000259" key="1">
    <source>
        <dbReference type="Pfam" id="PF03050"/>
    </source>
</evidence>
<protein>
    <submittedName>
        <fullName evidence="4">IS66 family transposase</fullName>
    </submittedName>
</protein>
<evidence type="ECO:0000313" key="4">
    <source>
        <dbReference type="EMBL" id="GGG04923.1"/>
    </source>
</evidence>
<gene>
    <name evidence="4" type="ORF">GCM10010995_22940</name>
</gene>
<dbReference type="InterPro" id="IPR052344">
    <property type="entry name" value="Transposase-related"/>
</dbReference>
<dbReference type="InterPro" id="IPR004291">
    <property type="entry name" value="Transposase_IS66_central"/>
</dbReference>
<accession>A0A8J2Z6F7</accession>
<reference evidence="4" key="2">
    <citation type="submission" date="2020-09" db="EMBL/GenBank/DDBJ databases">
        <authorList>
            <person name="Sun Q."/>
            <person name="Zhou Y."/>
        </authorList>
    </citation>
    <scope>NUCLEOTIDE SEQUENCE</scope>
    <source>
        <strain evidence="4">CGMCC 1.15758</strain>
    </source>
</reference>
<sequence length="522" mass="59444">MTSSEMEALMHRVKELENTVHAHQISLAAKDVLIEQLKEALKIALARKYGRSAESYVDPNQIDLFDEAETGVIIDNDSGEVINVPGHTRTKKRGKRQPLPDYLPREIVEHKLPDSELILPNGLRYEIIGKEESEQLDVIPQDVRVIKHVRYKYAVKGYEEYGVKTAAITGQVIPKSIASNGLLAHIVQAKYSYHLPLYRQQRIWQELEVDLSRASMCRWMILLGEKVAPVVDDIMAQMKQLPYMQADETPVIVLKDKDHPAGPYKGYMWVYNNSEGCVYKYASRSGEHVKSELDDYQGYVQSDAYAGYNILFGEDSNRINVGCWAHARRKYMDVIKALGKNAPKGVAHEIIELIAKLYAIESRAVKDGLTHQQLKEQRQLKAKPILNTIKNRLDDIIHRTPPKGLLGKAIGYTLNNWKSLLVYIEEGYIPIDNNATENKIRPFAVGRKNWLFTGHCESAKASANLFTLVENAKLYNLKVFDYLRYVFDRIGDAKTDKDYEMLTPKYASAHLPKLKSAQKRTA</sequence>
<dbReference type="InterPro" id="IPR024474">
    <property type="entry name" value="Znf_dom_IS66"/>
</dbReference>
<dbReference type="AlphaFoldDB" id="A0A8J2Z6F7"/>
<dbReference type="InterPro" id="IPR024463">
    <property type="entry name" value="Transposase_TnpC_homeodom"/>
</dbReference>
<dbReference type="OrthoDB" id="9800877at2"/>